<feature type="compositionally biased region" description="Low complexity" evidence="1">
    <location>
        <begin position="39"/>
        <end position="49"/>
    </location>
</feature>
<dbReference type="Proteomes" id="UP000325313">
    <property type="component" value="Unassembled WGS sequence"/>
</dbReference>
<evidence type="ECO:0000256" key="1">
    <source>
        <dbReference type="SAM" id="MobiDB-lite"/>
    </source>
</evidence>
<reference evidence="2 3" key="1">
    <citation type="submission" date="2019-05" db="EMBL/GenBank/DDBJ databases">
        <title>Emergence of the Ug99 lineage of the wheat stem rust pathogen through somatic hybridization.</title>
        <authorList>
            <person name="Li F."/>
            <person name="Upadhyaya N.M."/>
            <person name="Sperschneider J."/>
            <person name="Matny O."/>
            <person name="Nguyen-Phuc H."/>
            <person name="Mago R."/>
            <person name="Raley C."/>
            <person name="Miller M.E."/>
            <person name="Silverstein K.A.T."/>
            <person name="Henningsen E."/>
            <person name="Hirsch C.D."/>
            <person name="Visser B."/>
            <person name="Pretorius Z.A."/>
            <person name="Steffenson B.J."/>
            <person name="Schwessinger B."/>
            <person name="Dodds P.N."/>
            <person name="Figueroa M."/>
        </authorList>
    </citation>
    <scope>NUCLEOTIDE SEQUENCE [LARGE SCALE GENOMIC DNA]</scope>
    <source>
        <strain evidence="2 3">Ug99</strain>
    </source>
</reference>
<dbReference type="EMBL" id="VDEP01000413">
    <property type="protein sequence ID" value="KAA1086176.1"/>
    <property type="molecule type" value="Genomic_DNA"/>
</dbReference>
<proteinExistence type="predicted"/>
<feature type="compositionally biased region" description="Basic residues" evidence="1">
    <location>
        <begin position="50"/>
        <end position="60"/>
    </location>
</feature>
<comment type="caution">
    <text evidence="2">The sequence shown here is derived from an EMBL/GenBank/DDBJ whole genome shotgun (WGS) entry which is preliminary data.</text>
</comment>
<accession>A0A5B0NBM6</accession>
<dbReference type="AlphaFoldDB" id="A0A5B0NBM6"/>
<organism evidence="2 3">
    <name type="scientific">Puccinia graminis f. sp. tritici</name>
    <dbReference type="NCBI Taxonomy" id="56615"/>
    <lineage>
        <taxon>Eukaryota</taxon>
        <taxon>Fungi</taxon>
        <taxon>Dikarya</taxon>
        <taxon>Basidiomycota</taxon>
        <taxon>Pucciniomycotina</taxon>
        <taxon>Pucciniomycetes</taxon>
        <taxon>Pucciniales</taxon>
        <taxon>Pucciniaceae</taxon>
        <taxon>Puccinia</taxon>
    </lineage>
</organism>
<gene>
    <name evidence="2" type="ORF">PGTUg99_015728</name>
</gene>
<evidence type="ECO:0000313" key="3">
    <source>
        <dbReference type="Proteomes" id="UP000325313"/>
    </source>
</evidence>
<evidence type="ECO:0000313" key="2">
    <source>
        <dbReference type="EMBL" id="KAA1086176.1"/>
    </source>
</evidence>
<feature type="region of interest" description="Disordered" evidence="1">
    <location>
        <begin position="1"/>
        <end position="78"/>
    </location>
</feature>
<name>A0A5B0NBM6_PUCGR</name>
<sequence length="78" mass="8440">MIDPDNPQGGSSFYDGFDDDDESDQMPFGWEGLFGSGAGSRASYSSSSHYRSHAHAHTHAHSFGGGNPNPFFTHTRGF</sequence>
<protein>
    <submittedName>
        <fullName evidence="2">Uncharacterized protein</fullName>
    </submittedName>
</protein>